<keyword evidence="8" id="KW-1185">Reference proteome</keyword>
<dbReference type="Proteomes" id="UP000576082">
    <property type="component" value="Unassembled WGS sequence"/>
</dbReference>
<evidence type="ECO:0000256" key="2">
    <source>
        <dbReference type="ARBA" id="ARBA00022475"/>
    </source>
</evidence>
<protein>
    <submittedName>
        <fullName evidence="7">Uncharacterized protein</fullName>
    </submittedName>
</protein>
<evidence type="ECO:0000313" key="8">
    <source>
        <dbReference type="Proteomes" id="UP000576082"/>
    </source>
</evidence>
<dbReference type="GO" id="GO:0036376">
    <property type="term" value="P:sodium ion export across plasma membrane"/>
    <property type="evidence" value="ECO:0007669"/>
    <property type="project" value="InterPro"/>
</dbReference>
<evidence type="ECO:0000256" key="5">
    <source>
        <dbReference type="ARBA" id="ARBA00023136"/>
    </source>
</evidence>
<keyword evidence="5 6" id="KW-0472">Membrane</keyword>
<dbReference type="GO" id="GO:0005886">
    <property type="term" value="C:plasma membrane"/>
    <property type="evidence" value="ECO:0007669"/>
    <property type="project" value="UniProtKB-SubCell"/>
</dbReference>
<keyword evidence="3 6" id="KW-0812">Transmembrane</keyword>
<sequence>MENQVTQFGLTEGLVITLVGVGLVFFTLTLLFLLFISFTYLVPIVMNKIKKPKQIVIKKDDEEMVINATKVSGEVNAAIAAAVYHYMAEAHDEESTILTIQKVKKAYSPWSSKIYAVHGSQLNR</sequence>
<evidence type="ECO:0000256" key="6">
    <source>
        <dbReference type="SAM" id="Phobius"/>
    </source>
</evidence>
<dbReference type="AlphaFoldDB" id="A0A7X9S1J3"/>
<dbReference type="RefSeq" id="WP_169660885.1">
    <property type="nucleotide sequence ID" value="NZ_JABANE010000196.1"/>
</dbReference>
<dbReference type="InterPro" id="IPR005899">
    <property type="entry name" value="Na_pump_deCOase"/>
</dbReference>
<comment type="subcellular location">
    <subcellularLocation>
        <location evidence="1">Cell membrane</location>
    </subcellularLocation>
</comment>
<keyword evidence="4 6" id="KW-1133">Transmembrane helix</keyword>
<organism evidence="7 8">
    <name type="scientific">Flammeovirga aprica JL-4</name>
    <dbReference type="NCBI Taxonomy" id="694437"/>
    <lineage>
        <taxon>Bacteria</taxon>
        <taxon>Pseudomonadati</taxon>
        <taxon>Bacteroidota</taxon>
        <taxon>Cytophagia</taxon>
        <taxon>Cytophagales</taxon>
        <taxon>Flammeovirgaceae</taxon>
        <taxon>Flammeovirga</taxon>
    </lineage>
</organism>
<keyword evidence="2" id="KW-1003">Cell membrane</keyword>
<accession>A0A7X9S1J3</accession>
<dbReference type="GO" id="GO:0015081">
    <property type="term" value="F:sodium ion transmembrane transporter activity"/>
    <property type="evidence" value="ECO:0007669"/>
    <property type="project" value="InterPro"/>
</dbReference>
<evidence type="ECO:0000256" key="3">
    <source>
        <dbReference type="ARBA" id="ARBA00022692"/>
    </source>
</evidence>
<feature type="transmembrane region" description="Helical" evidence="6">
    <location>
        <begin position="15"/>
        <end position="42"/>
    </location>
</feature>
<evidence type="ECO:0000313" key="7">
    <source>
        <dbReference type="EMBL" id="NME72708.1"/>
    </source>
</evidence>
<gene>
    <name evidence="7" type="ORF">HHU12_32410</name>
</gene>
<proteinExistence type="predicted"/>
<evidence type="ECO:0000256" key="4">
    <source>
        <dbReference type="ARBA" id="ARBA00022989"/>
    </source>
</evidence>
<evidence type="ECO:0000256" key="1">
    <source>
        <dbReference type="ARBA" id="ARBA00004236"/>
    </source>
</evidence>
<reference evidence="7 8" key="1">
    <citation type="submission" date="2020-04" db="EMBL/GenBank/DDBJ databases">
        <title>Flammeovirga sp. SR4, a novel species isolated from seawater.</title>
        <authorList>
            <person name="Wang X."/>
        </authorList>
    </citation>
    <scope>NUCLEOTIDE SEQUENCE [LARGE SCALE GENOMIC DNA]</scope>
    <source>
        <strain evidence="7 8">ATCC 23126</strain>
    </source>
</reference>
<comment type="caution">
    <text evidence="7">The sequence shown here is derived from an EMBL/GenBank/DDBJ whole genome shotgun (WGS) entry which is preliminary data.</text>
</comment>
<name>A0A7X9S1J3_9BACT</name>
<dbReference type="EMBL" id="JABANE010000196">
    <property type="protein sequence ID" value="NME72708.1"/>
    <property type="molecule type" value="Genomic_DNA"/>
</dbReference>
<dbReference type="Pfam" id="PF04277">
    <property type="entry name" value="OAD_gamma"/>
    <property type="match status" value="1"/>
</dbReference>